<feature type="transmembrane region" description="Helical" evidence="2">
    <location>
        <begin position="7"/>
        <end position="25"/>
    </location>
</feature>
<keyword evidence="2" id="KW-1133">Transmembrane helix</keyword>
<keyword evidence="2" id="KW-0812">Transmembrane</keyword>
<protein>
    <submittedName>
        <fullName evidence="3">Uncharacterized protein</fullName>
    </submittedName>
</protein>
<dbReference type="Proteomes" id="UP000178912">
    <property type="component" value="Unassembled WGS sequence"/>
</dbReference>
<keyword evidence="4" id="KW-1185">Reference proteome</keyword>
<evidence type="ECO:0000313" key="4">
    <source>
        <dbReference type="Proteomes" id="UP000178912"/>
    </source>
</evidence>
<proteinExistence type="predicted"/>
<dbReference type="AlphaFoldDB" id="A0A1E1K4L5"/>
<name>A0A1E1K4L5_9HELO</name>
<organism evidence="3 4">
    <name type="scientific">Rhynchosporium agropyri</name>
    <dbReference type="NCBI Taxonomy" id="914238"/>
    <lineage>
        <taxon>Eukaryota</taxon>
        <taxon>Fungi</taxon>
        <taxon>Dikarya</taxon>
        <taxon>Ascomycota</taxon>
        <taxon>Pezizomycotina</taxon>
        <taxon>Leotiomycetes</taxon>
        <taxon>Helotiales</taxon>
        <taxon>Ploettnerulaceae</taxon>
        <taxon>Rhynchosporium</taxon>
    </lineage>
</organism>
<feature type="compositionally biased region" description="Polar residues" evidence="1">
    <location>
        <begin position="119"/>
        <end position="137"/>
    </location>
</feature>
<evidence type="ECO:0000256" key="2">
    <source>
        <dbReference type="SAM" id="Phobius"/>
    </source>
</evidence>
<gene>
    <name evidence="3" type="ORF">RAG0_03507</name>
</gene>
<evidence type="ECO:0000313" key="3">
    <source>
        <dbReference type="EMBL" id="CZS93027.1"/>
    </source>
</evidence>
<reference evidence="4" key="1">
    <citation type="submission" date="2016-03" db="EMBL/GenBank/DDBJ databases">
        <authorList>
            <person name="Guldener U."/>
        </authorList>
    </citation>
    <scope>NUCLEOTIDE SEQUENCE [LARGE SCALE GENOMIC DNA]</scope>
    <source>
        <strain evidence="4">04CH-RAC-A.6.1</strain>
    </source>
</reference>
<evidence type="ECO:0000256" key="1">
    <source>
        <dbReference type="SAM" id="MobiDB-lite"/>
    </source>
</evidence>
<accession>A0A1E1K4L5</accession>
<dbReference type="EMBL" id="FJUX01000014">
    <property type="protein sequence ID" value="CZS93027.1"/>
    <property type="molecule type" value="Genomic_DNA"/>
</dbReference>
<feature type="region of interest" description="Disordered" evidence="1">
    <location>
        <begin position="119"/>
        <end position="152"/>
    </location>
</feature>
<sequence length="282" mass="31893">MVNFIKATLIWMLIIFIISAIYYVIRREYRVRCPQDYYMGKFESVMSDISELITIGEATPRTNLYKDDFRTRRHLIACLVEHEFRTGNKHFPCVSDFARSSDKVRIMFGRIAVPQEGGNTQLKASSNIQTQPNTGNPVQMKERDKTETGAYDGEASQLGEYEVINIPGVSGNNARKLMLSLASVRNQPIRLGQSDWQFATHALQNVHIDAGTIFDVSIAQEVIRFVTDDLLIPNLSFRVINYSITFMFTLRSSPNVHPETSSVSALDVRVGFGGTARSTRLR</sequence>
<keyword evidence="2" id="KW-0472">Membrane</keyword>